<evidence type="ECO:0000259" key="1">
    <source>
        <dbReference type="Pfam" id="PF12973"/>
    </source>
</evidence>
<dbReference type="AlphaFoldDB" id="A0A0P1ED84"/>
<proteinExistence type="predicted"/>
<dbReference type="SUPFAM" id="SSF51182">
    <property type="entry name" value="RmlC-like cupins"/>
    <property type="match status" value="1"/>
</dbReference>
<reference evidence="2 3" key="1">
    <citation type="submission" date="2015-09" db="EMBL/GenBank/DDBJ databases">
        <authorList>
            <consortium name="Swine Surveillance"/>
        </authorList>
    </citation>
    <scope>NUCLEOTIDE SEQUENCE [LARGE SCALE GENOMIC DNA]</scope>
    <source>
        <strain evidence="2 3">CECT 4292</strain>
    </source>
</reference>
<dbReference type="InterPro" id="IPR014710">
    <property type="entry name" value="RmlC-like_jellyroll"/>
</dbReference>
<evidence type="ECO:0000313" key="3">
    <source>
        <dbReference type="Proteomes" id="UP000050783"/>
    </source>
</evidence>
<evidence type="ECO:0000313" key="2">
    <source>
        <dbReference type="EMBL" id="CUH47203.1"/>
    </source>
</evidence>
<dbReference type="Gene3D" id="2.60.120.10">
    <property type="entry name" value="Jelly Rolls"/>
    <property type="match status" value="1"/>
</dbReference>
<sequence length="123" mass="13829">MAQYQIPRTVTRFDDPGFVRMRMEGRPDEQVWWKNVSFDEGTGQGSYLMKMAAGTRSSPHIHHGPEEFFILEGDLTDHDGFCYRSGDFVSLASGSSHYSRTEAGCLLVVTHRGATEIIQEDAL</sequence>
<dbReference type="Proteomes" id="UP000050783">
    <property type="component" value="Unassembled WGS sequence"/>
</dbReference>
<dbReference type="EMBL" id="CYPU01000023">
    <property type="protein sequence ID" value="CUH47203.1"/>
    <property type="molecule type" value="Genomic_DNA"/>
</dbReference>
<name>A0A0P1ED84_9RHOB</name>
<gene>
    <name evidence="2" type="ORF">RUA4292_01371</name>
</gene>
<protein>
    <submittedName>
        <fullName evidence="2">Anti-sigma factor, putative, ChrR family</fullName>
    </submittedName>
</protein>
<dbReference type="RefSeq" id="WP_058276919.1">
    <property type="nucleotide sequence ID" value="NZ_CYPU01000023.1"/>
</dbReference>
<accession>A0A0P1ED84</accession>
<dbReference type="InterPro" id="IPR025979">
    <property type="entry name" value="ChrR-like_cupin_dom"/>
</dbReference>
<feature type="domain" description="ChrR-like cupin" evidence="1">
    <location>
        <begin position="30"/>
        <end position="112"/>
    </location>
</feature>
<organism evidence="2 3">
    <name type="scientific">Ruegeria atlantica</name>
    <dbReference type="NCBI Taxonomy" id="81569"/>
    <lineage>
        <taxon>Bacteria</taxon>
        <taxon>Pseudomonadati</taxon>
        <taxon>Pseudomonadota</taxon>
        <taxon>Alphaproteobacteria</taxon>
        <taxon>Rhodobacterales</taxon>
        <taxon>Roseobacteraceae</taxon>
        <taxon>Ruegeria</taxon>
    </lineage>
</organism>
<dbReference type="OrthoDB" id="9801227at2"/>
<dbReference type="GeneID" id="55492626"/>
<dbReference type="InterPro" id="IPR011051">
    <property type="entry name" value="RmlC_Cupin_sf"/>
</dbReference>
<dbReference type="Pfam" id="PF12973">
    <property type="entry name" value="Cupin_7"/>
    <property type="match status" value="1"/>
</dbReference>